<evidence type="ECO:0000313" key="1">
    <source>
        <dbReference type="EMBL" id="KKN77780.1"/>
    </source>
</evidence>
<dbReference type="InterPro" id="IPR009752">
    <property type="entry name" value="Phage_Mu_GpJ"/>
</dbReference>
<proteinExistence type="predicted"/>
<organism evidence="1">
    <name type="scientific">marine sediment metagenome</name>
    <dbReference type="NCBI Taxonomy" id="412755"/>
    <lineage>
        <taxon>unclassified sequences</taxon>
        <taxon>metagenomes</taxon>
        <taxon>ecological metagenomes</taxon>
    </lineage>
</organism>
<protein>
    <submittedName>
        <fullName evidence="1">Uncharacterized protein</fullName>
    </submittedName>
</protein>
<sequence>MQTVADSGTTTTLVDAVLTQADGYWNGALLIFRTGTNAGRTAIITDFDAATDTLTFTPAVPDAVTTEGYVLVPGLGHADITAISQDATAADNLELQYDGTGLLGDTFPLRQDQGASIGTAQAGGADNAIVLADASAFANNTLIGNTIFIHTGTGAGQSRSITANVLSTDTCTVDRDWIINPDATSQYEIHAGNVTVAHILVAALARFATEDTSVSTAASGSVSKLAQFTLGAGTAIVQTLDGTVYCSESDINQVYGGDNVQKWADLNNNEDADEITARINRAITVATNGINDILRGGRYALPITDTTAAVALIDLCATLAGVWLYESRGVEDFDPETGRAVHKLVYMRDRATKKLEAIRANRIQLDVEKTTRKGTASPRSVR</sequence>
<name>A0A0F9T9B4_9ZZZZ</name>
<comment type="caution">
    <text evidence="1">The sequence shown here is derived from an EMBL/GenBank/DDBJ whole genome shotgun (WGS) entry which is preliminary data.</text>
</comment>
<accession>A0A0F9T9B4</accession>
<dbReference type="Pfam" id="PF07030">
    <property type="entry name" value="Phage_Mu_Gp36"/>
    <property type="match status" value="1"/>
</dbReference>
<reference evidence="1" key="1">
    <citation type="journal article" date="2015" name="Nature">
        <title>Complex archaea that bridge the gap between prokaryotes and eukaryotes.</title>
        <authorList>
            <person name="Spang A."/>
            <person name="Saw J.H."/>
            <person name="Jorgensen S.L."/>
            <person name="Zaremba-Niedzwiedzka K."/>
            <person name="Martijn J."/>
            <person name="Lind A.E."/>
            <person name="van Eijk R."/>
            <person name="Schleper C."/>
            <person name="Guy L."/>
            <person name="Ettema T.J."/>
        </authorList>
    </citation>
    <scope>NUCLEOTIDE SEQUENCE</scope>
</reference>
<dbReference type="AlphaFoldDB" id="A0A0F9T9B4"/>
<gene>
    <name evidence="1" type="ORF">LCGC14_0357540</name>
</gene>
<dbReference type="EMBL" id="LAZR01000274">
    <property type="protein sequence ID" value="KKN77780.1"/>
    <property type="molecule type" value="Genomic_DNA"/>
</dbReference>